<keyword evidence="15" id="KW-1185">Reference proteome</keyword>
<dbReference type="GO" id="GO:0005524">
    <property type="term" value="F:ATP binding"/>
    <property type="evidence" value="ECO:0007669"/>
    <property type="project" value="InterPro"/>
</dbReference>
<comment type="subcellular location">
    <subcellularLocation>
        <location evidence="10">Cytoplasm</location>
    </subcellularLocation>
</comment>
<dbReference type="Pfam" id="PF00684">
    <property type="entry name" value="DnaJ_CXXCXGXG"/>
    <property type="match status" value="1"/>
</dbReference>
<keyword evidence="5 10" id="KW-0862">Zinc</keyword>
<keyword evidence="3 10" id="KW-0677">Repeat</keyword>
<feature type="binding site" evidence="10">
    <location>
        <position position="211"/>
    </location>
    <ligand>
        <name>Zn(2+)</name>
        <dbReference type="ChEBI" id="CHEBI:29105"/>
        <label>2</label>
    </ligand>
</feature>
<dbReference type="Gene3D" id="2.60.260.20">
    <property type="entry name" value="Urease metallochaperone UreE, N-terminal domain"/>
    <property type="match status" value="2"/>
</dbReference>
<evidence type="ECO:0000259" key="13">
    <source>
        <dbReference type="PROSITE" id="PS51188"/>
    </source>
</evidence>
<dbReference type="InterPro" id="IPR008971">
    <property type="entry name" value="HSP40/DnaJ_pept-bd"/>
</dbReference>
<dbReference type="GO" id="GO:0031072">
    <property type="term" value="F:heat shock protein binding"/>
    <property type="evidence" value="ECO:0007669"/>
    <property type="project" value="InterPro"/>
</dbReference>
<accession>A0AA37V378</accession>
<evidence type="ECO:0000256" key="11">
    <source>
        <dbReference type="PROSITE-ProRule" id="PRU00546"/>
    </source>
</evidence>
<sequence length="379" mass="39612">MPQGKDYYAVLGVTPTATQDEIKKQYRRLAKQYHPDANKDDPKASDRFKEISEAYGVVGDAEKRKQYDDMRRLGAFTNFGGGARPGAQRPGASGPAGAPGAGGAGFDFSNIDVGGIGGFGDIFSTLFGGGARPGARGAPEAGQSLEVTIEIPFRTAALGGKVPVELEVTEECGTCRGSGGAPGASMKQCPECSGRGTISFGQGGFAVNRPCPMCLGRGQIPSEPCPTCKGAGQVRTRKKVLVTVPEGADTGTRLRLKGQGGKGPHGGPPGDLVINFAVTPDRFFKREGLDVIATVPLNVAQATLGSKISVKTLDGKKATVRIPAGTASGRRFRIRGQGIPKGEHRGDMIVETTITVPESLSDEQRALMEKFAEAANLRH</sequence>
<feature type="domain" description="CR-type" evidence="13">
    <location>
        <begin position="159"/>
        <end position="237"/>
    </location>
</feature>
<dbReference type="GO" id="GO:0008270">
    <property type="term" value="F:zinc ion binding"/>
    <property type="evidence" value="ECO:0007669"/>
    <property type="project" value="UniProtKB-UniRule"/>
</dbReference>
<comment type="cofactor">
    <cofactor evidence="10">
        <name>Zn(2+)</name>
        <dbReference type="ChEBI" id="CHEBI:29105"/>
    </cofactor>
    <text evidence="10">Binds 2 Zn(2+) ions per monomer.</text>
</comment>
<comment type="domain">
    <text evidence="10">The J domain is necessary and sufficient to stimulate DnaK ATPase activity. Zinc center 1 plays an important role in the autonomous, DnaK-independent chaperone activity of DnaJ. Zinc center 2 is essential for interaction with DnaK and for DnaJ activity.</text>
</comment>
<dbReference type="HAMAP" id="MF_01152">
    <property type="entry name" value="DnaJ"/>
    <property type="match status" value="1"/>
</dbReference>
<keyword evidence="2 10" id="KW-0479">Metal-binding</keyword>
<evidence type="ECO:0000313" key="14">
    <source>
        <dbReference type="EMBL" id="GLC26277.1"/>
    </source>
</evidence>
<feature type="binding site" evidence="10">
    <location>
        <position position="214"/>
    </location>
    <ligand>
        <name>Zn(2+)</name>
        <dbReference type="ChEBI" id="CHEBI:29105"/>
        <label>2</label>
    </ligand>
</feature>
<dbReference type="GO" id="GO:0009408">
    <property type="term" value="P:response to heat"/>
    <property type="evidence" value="ECO:0007669"/>
    <property type="project" value="InterPro"/>
</dbReference>
<organism evidence="14 15">
    <name type="scientific">Roseisolibacter agri</name>
    <dbReference type="NCBI Taxonomy" id="2014610"/>
    <lineage>
        <taxon>Bacteria</taxon>
        <taxon>Pseudomonadati</taxon>
        <taxon>Gemmatimonadota</taxon>
        <taxon>Gemmatimonadia</taxon>
        <taxon>Gemmatimonadales</taxon>
        <taxon>Gemmatimonadaceae</taxon>
        <taxon>Roseisolibacter</taxon>
    </lineage>
</organism>
<comment type="similarity">
    <text evidence="8 10">Belongs to the DnaJ family.</text>
</comment>
<dbReference type="PROSITE" id="PS50076">
    <property type="entry name" value="DNAJ_2"/>
    <property type="match status" value="1"/>
</dbReference>
<feature type="binding site" evidence="10">
    <location>
        <position position="192"/>
    </location>
    <ligand>
        <name>Zn(2+)</name>
        <dbReference type="ChEBI" id="CHEBI:29105"/>
        <label>2</label>
    </ligand>
</feature>
<dbReference type="PROSITE" id="PS51188">
    <property type="entry name" value="ZF_CR"/>
    <property type="match status" value="1"/>
</dbReference>
<dbReference type="InterPro" id="IPR001623">
    <property type="entry name" value="DnaJ_domain"/>
</dbReference>
<feature type="repeat" description="CXXCXGXG motif" evidence="10">
    <location>
        <begin position="211"/>
        <end position="218"/>
    </location>
</feature>
<feature type="zinc finger region" description="CR-type" evidence="11">
    <location>
        <begin position="159"/>
        <end position="237"/>
    </location>
</feature>
<evidence type="ECO:0000256" key="4">
    <source>
        <dbReference type="ARBA" id="ARBA00022771"/>
    </source>
</evidence>
<comment type="function">
    <text evidence="10">Participates actively in the response to hyperosmotic and heat shock by preventing the aggregation of stress-denatured proteins and by disaggregating proteins, also in an autonomous, DnaK-independent fashion. Unfolded proteins bind initially to DnaJ; upon interaction with the DnaJ-bound protein, DnaK hydrolyzes its bound ATP, resulting in the formation of a stable complex. GrpE releases ADP from DnaK; ATP binding to DnaK triggers the release of the substrate protein, thus completing the reaction cycle. Several rounds of ATP-dependent interactions between DnaJ, DnaK and GrpE are required for fully efficient folding. Also involved, together with DnaK and GrpE, in the DNA replication of plasmids through activation of initiation proteins.</text>
</comment>
<evidence type="ECO:0000313" key="15">
    <source>
        <dbReference type="Proteomes" id="UP001161325"/>
    </source>
</evidence>
<dbReference type="CDD" id="cd10747">
    <property type="entry name" value="DnaJ_C"/>
    <property type="match status" value="1"/>
</dbReference>
<dbReference type="InterPro" id="IPR036869">
    <property type="entry name" value="J_dom_sf"/>
</dbReference>
<dbReference type="GO" id="GO:0051082">
    <property type="term" value="F:unfolded protein binding"/>
    <property type="evidence" value="ECO:0007669"/>
    <property type="project" value="UniProtKB-UniRule"/>
</dbReference>
<dbReference type="PANTHER" id="PTHR43096">
    <property type="entry name" value="DNAJ HOMOLOG 1, MITOCHONDRIAL-RELATED"/>
    <property type="match status" value="1"/>
</dbReference>
<dbReference type="EMBL" id="BRXS01000004">
    <property type="protein sequence ID" value="GLC26277.1"/>
    <property type="molecule type" value="Genomic_DNA"/>
</dbReference>
<gene>
    <name evidence="14" type="primary">dnaJ_1</name>
    <name evidence="10" type="synonym">dnaJ</name>
    <name evidence="14" type="ORF">rosag_27900</name>
</gene>
<feature type="binding site" evidence="10">
    <location>
        <position position="225"/>
    </location>
    <ligand>
        <name>Zn(2+)</name>
        <dbReference type="ChEBI" id="CHEBI:29105"/>
        <label>1</label>
    </ligand>
</feature>
<dbReference type="SUPFAM" id="SSF46565">
    <property type="entry name" value="Chaperone J-domain"/>
    <property type="match status" value="1"/>
</dbReference>
<evidence type="ECO:0000256" key="2">
    <source>
        <dbReference type="ARBA" id="ARBA00022723"/>
    </source>
</evidence>
<dbReference type="FunFam" id="2.10.230.10:FF:000002">
    <property type="entry name" value="Molecular chaperone DnaJ"/>
    <property type="match status" value="1"/>
</dbReference>
<keyword evidence="6 10" id="KW-0346">Stress response</keyword>
<keyword evidence="1 10" id="KW-0235">DNA replication</keyword>
<dbReference type="CDD" id="cd06257">
    <property type="entry name" value="DnaJ"/>
    <property type="match status" value="1"/>
</dbReference>
<dbReference type="InterPro" id="IPR001305">
    <property type="entry name" value="HSP_DnaJ_Cys-rich_dom"/>
</dbReference>
<dbReference type="InterPro" id="IPR012724">
    <property type="entry name" value="DnaJ"/>
</dbReference>
<dbReference type="NCBIfam" id="NF008035">
    <property type="entry name" value="PRK10767.1"/>
    <property type="match status" value="1"/>
</dbReference>
<dbReference type="SUPFAM" id="SSF49493">
    <property type="entry name" value="HSP40/DnaJ peptide-binding domain"/>
    <property type="match status" value="2"/>
</dbReference>
<protein>
    <recommendedName>
        <fullName evidence="9 10">Chaperone protein DnaJ</fullName>
    </recommendedName>
</protein>
<feature type="repeat" description="CXXCXGXG motif" evidence="10">
    <location>
        <begin position="189"/>
        <end position="196"/>
    </location>
</feature>
<feature type="binding site" evidence="10">
    <location>
        <position position="175"/>
    </location>
    <ligand>
        <name>Zn(2+)</name>
        <dbReference type="ChEBI" id="CHEBI:29105"/>
        <label>1</label>
    </ligand>
</feature>
<dbReference type="SUPFAM" id="SSF57938">
    <property type="entry name" value="DnaJ/Hsp40 cysteine-rich domain"/>
    <property type="match status" value="1"/>
</dbReference>
<dbReference type="Proteomes" id="UP001161325">
    <property type="component" value="Unassembled WGS sequence"/>
</dbReference>
<comment type="subunit">
    <text evidence="10">Homodimer.</text>
</comment>
<evidence type="ECO:0000256" key="6">
    <source>
        <dbReference type="ARBA" id="ARBA00023016"/>
    </source>
</evidence>
<evidence type="ECO:0000256" key="7">
    <source>
        <dbReference type="ARBA" id="ARBA00023186"/>
    </source>
</evidence>
<dbReference type="PANTHER" id="PTHR43096:SF52">
    <property type="entry name" value="DNAJ HOMOLOG 1, MITOCHONDRIAL-RELATED"/>
    <property type="match status" value="1"/>
</dbReference>
<dbReference type="Gene3D" id="1.10.287.110">
    <property type="entry name" value="DnaJ domain"/>
    <property type="match status" value="1"/>
</dbReference>
<evidence type="ECO:0000259" key="12">
    <source>
        <dbReference type="PROSITE" id="PS50076"/>
    </source>
</evidence>
<feature type="repeat" description="CXXCXGXG motif" evidence="10">
    <location>
        <begin position="172"/>
        <end position="179"/>
    </location>
</feature>
<evidence type="ECO:0000256" key="3">
    <source>
        <dbReference type="ARBA" id="ARBA00022737"/>
    </source>
</evidence>
<dbReference type="AlphaFoldDB" id="A0AA37V378"/>
<keyword evidence="10" id="KW-0963">Cytoplasm</keyword>
<proteinExistence type="inferred from homology"/>
<dbReference type="Pfam" id="PF00226">
    <property type="entry name" value="DnaJ"/>
    <property type="match status" value="1"/>
</dbReference>
<feature type="binding site" evidence="10">
    <location>
        <position position="189"/>
    </location>
    <ligand>
        <name>Zn(2+)</name>
        <dbReference type="ChEBI" id="CHEBI:29105"/>
        <label>2</label>
    </ligand>
</feature>
<dbReference type="Gene3D" id="2.10.230.10">
    <property type="entry name" value="Heat shock protein DnaJ, cysteine-rich domain"/>
    <property type="match status" value="1"/>
</dbReference>
<dbReference type="GO" id="GO:0042026">
    <property type="term" value="P:protein refolding"/>
    <property type="evidence" value="ECO:0007669"/>
    <property type="project" value="TreeGrafter"/>
</dbReference>
<evidence type="ECO:0000256" key="5">
    <source>
        <dbReference type="ARBA" id="ARBA00022833"/>
    </source>
</evidence>
<feature type="binding site" evidence="10">
    <location>
        <position position="172"/>
    </location>
    <ligand>
        <name>Zn(2+)</name>
        <dbReference type="ChEBI" id="CHEBI:29105"/>
        <label>1</label>
    </ligand>
</feature>
<feature type="binding site" evidence="10">
    <location>
        <position position="228"/>
    </location>
    <ligand>
        <name>Zn(2+)</name>
        <dbReference type="ChEBI" id="CHEBI:29105"/>
        <label>1</label>
    </ligand>
</feature>
<dbReference type="SMART" id="SM00271">
    <property type="entry name" value="DnaJ"/>
    <property type="match status" value="1"/>
</dbReference>
<dbReference type="GO" id="GO:0005737">
    <property type="term" value="C:cytoplasm"/>
    <property type="evidence" value="ECO:0007669"/>
    <property type="project" value="UniProtKB-SubCell"/>
</dbReference>
<dbReference type="Pfam" id="PF01556">
    <property type="entry name" value="DnaJ_C"/>
    <property type="match status" value="1"/>
</dbReference>
<comment type="caution">
    <text evidence="14">The sequence shown here is derived from an EMBL/GenBank/DDBJ whole genome shotgun (WGS) entry which is preliminary data.</text>
</comment>
<dbReference type="InterPro" id="IPR002939">
    <property type="entry name" value="DnaJ_C"/>
</dbReference>
<dbReference type="GO" id="GO:0006260">
    <property type="term" value="P:DNA replication"/>
    <property type="evidence" value="ECO:0007669"/>
    <property type="project" value="UniProtKB-KW"/>
</dbReference>
<dbReference type="FunFam" id="2.60.260.20:FF:000005">
    <property type="entry name" value="Chaperone protein dnaJ 1, mitochondrial"/>
    <property type="match status" value="1"/>
</dbReference>
<evidence type="ECO:0000256" key="9">
    <source>
        <dbReference type="ARBA" id="ARBA00067609"/>
    </source>
</evidence>
<dbReference type="PRINTS" id="PR00625">
    <property type="entry name" value="JDOMAIN"/>
</dbReference>
<reference evidence="14" key="1">
    <citation type="submission" date="2022-08" db="EMBL/GenBank/DDBJ databases">
        <title>Draft genome sequencing of Roseisolibacter agri AW1220.</title>
        <authorList>
            <person name="Tobiishi Y."/>
            <person name="Tonouchi A."/>
        </authorList>
    </citation>
    <scope>NUCLEOTIDE SEQUENCE</scope>
    <source>
        <strain evidence="14">AW1220</strain>
    </source>
</reference>
<dbReference type="CDD" id="cd10719">
    <property type="entry name" value="DnaJ_zf"/>
    <property type="match status" value="1"/>
</dbReference>
<keyword evidence="4 10" id="KW-0863">Zinc-finger</keyword>
<feature type="repeat" description="CXXCXGXG motif" evidence="10">
    <location>
        <begin position="225"/>
        <end position="232"/>
    </location>
</feature>
<name>A0AA37V378_9BACT</name>
<keyword evidence="7 10" id="KW-0143">Chaperone</keyword>
<feature type="domain" description="J" evidence="12">
    <location>
        <begin position="6"/>
        <end position="71"/>
    </location>
</feature>
<dbReference type="InterPro" id="IPR036410">
    <property type="entry name" value="HSP_DnaJ_Cys-rich_dom_sf"/>
</dbReference>
<evidence type="ECO:0000256" key="8">
    <source>
        <dbReference type="ARBA" id="ARBA00061004"/>
    </source>
</evidence>
<dbReference type="RefSeq" id="WP_284350735.1">
    <property type="nucleotide sequence ID" value="NZ_BRXS01000004.1"/>
</dbReference>
<evidence type="ECO:0000256" key="10">
    <source>
        <dbReference type="HAMAP-Rule" id="MF_01152"/>
    </source>
</evidence>
<evidence type="ECO:0000256" key="1">
    <source>
        <dbReference type="ARBA" id="ARBA00022705"/>
    </source>
</evidence>